<evidence type="ECO:0000256" key="7">
    <source>
        <dbReference type="SAM" id="MobiDB-lite"/>
    </source>
</evidence>
<dbReference type="GO" id="GO:0000976">
    <property type="term" value="F:transcription cis-regulatory region binding"/>
    <property type="evidence" value="ECO:0007669"/>
    <property type="project" value="UniProtKB-ARBA"/>
</dbReference>
<dbReference type="InterPro" id="IPR015495">
    <property type="entry name" value="Myb_TF_plants"/>
</dbReference>
<dbReference type="InterPro" id="IPR017930">
    <property type="entry name" value="Myb_dom"/>
</dbReference>
<organism evidence="10 11">
    <name type="scientific">Ilex paraguariensis</name>
    <name type="common">yerba mate</name>
    <dbReference type="NCBI Taxonomy" id="185542"/>
    <lineage>
        <taxon>Eukaryota</taxon>
        <taxon>Viridiplantae</taxon>
        <taxon>Streptophyta</taxon>
        <taxon>Embryophyta</taxon>
        <taxon>Tracheophyta</taxon>
        <taxon>Spermatophyta</taxon>
        <taxon>Magnoliopsida</taxon>
        <taxon>eudicotyledons</taxon>
        <taxon>Gunneridae</taxon>
        <taxon>Pentapetalae</taxon>
        <taxon>asterids</taxon>
        <taxon>campanulids</taxon>
        <taxon>Aquifoliales</taxon>
        <taxon>Aquifoliaceae</taxon>
        <taxon>Ilex</taxon>
    </lineage>
</organism>
<feature type="domain" description="Myb-like" evidence="8">
    <location>
        <begin position="9"/>
        <end position="61"/>
    </location>
</feature>
<dbReference type="GO" id="GO:0080090">
    <property type="term" value="P:regulation of primary metabolic process"/>
    <property type="evidence" value="ECO:0007669"/>
    <property type="project" value="UniProtKB-ARBA"/>
</dbReference>
<feature type="compositionally biased region" description="Basic and acidic residues" evidence="7">
    <location>
        <begin position="166"/>
        <end position="180"/>
    </location>
</feature>
<feature type="domain" description="HTH myb-type" evidence="9">
    <location>
        <begin position="9"/>
        <end position="61"/>
    </location>
</feature>
<reference evidence="10 11" key="1">
    <citation type="submission" date="2024-02" db="EMBL/GenBank/DDBJ databases">
        <authorList>
            <person name="Vignale AGUSTIN F."/>
            <person name="Sosa J E."/>
            <person name="Modenutti C."/>
        </authorList>
    </citation>
    <scope>NUCLEOTIDE SEQUENCE [LARGE SCALE GENOMIC DNA]</scope>
</reference>
<feature type="region of interest" description="Disordered" evidence="7">
    <location>
        <begin position="219"/>
        <end position="239"/>
    </location>
</feature>
<keyword evidence="6" id="KW-0539">Nucleus</keyword>
<dbReference type="FunFam" id="1.10.10.60:FF:000394">
    <property type="entry name" value="MYB transcription factor"/>
    <property type="match status" value="1"/>
</dbReference>
<keyword evidence="4" id="KW-0238">DNA-binding</keyword>
<keyword evidence="11" id="KW-1185">Reference proteome</keyword>
<dbReference type="SUPFAM" id="SSF46689">
    <property type="entry name" value="Homeodomain-like"/>
    <property type="match status" value="1"/>
</dbReference>
<gene>
    <name evidence="10" type="ORF">ILEXP_LOCUS33724</name>
</gene>
<evidence type="ECO:0000256" key="1">
    <source>
        <dbReference type="ARBA" id="ARBA00004123"/>
    </source>
</evidence>
<dbReference type="EMBL" id="CAUOFW020004244">
    <property type="protein sequence ID" value="CAK9164577.1"/>
    <property type="molecule type" value="Genomic_DNA"/>
</dbReference>
<evidence type="ECO:0000259" key="9">
    <source>
        <dbReference type="PROSITE" id="PS51294"/>
    </source>
</evidence>
<keyword evidence="3" id="KW-0805">Transcription regulation</keyword>
<comment type="subcellular location">
    <subcellularLocation>
        <location evidence="1">Nucleus</location>
    </subcellularLocation>
</comment>
<dbReference type="FunFam" id="1.10.10.60:FF:000001">
    <property type="entry name" value="MYB-related transcription factor"/>
    <property type="match status" value="1"/>
</dbReference>
<comment type="caution">
    <text evidence="10">The sequence shown here is derived from an EMBL/GenBank/DDBJ whole genome shotgun (WGS) entry which is preliminary data.</text>
</comment>
<dbReference type="InterPro" id="IPR001005">
    <property type="entry name" value="SANT/Myb"/>
</dbReference>
<evidence type="ECO:0000259" key="8">
    <source>
        <dbReference type="PROSITE" id="PS50090"/>
    </source>
</evidence>
<feature type="compositionally biased region" description="Polar residues" evidence="7">
    <location>
        <begin position="219"/>
        <end position="235"/>
    </location>
</feature>
<evidence type="ECO:0000256" key="3">
    <source>
        <dbReference type="ARBA" id="ARBA00023015"/>
    </source>
</evidence>
<evidence type="ECO:0000256" key="6">
    <source>
        <dbReference type="ARBA" id="ARBA00023242"/>
    </source>
</evidence>
<feature type="region of interest" description="Disordered" evidence="7">
    <location>
        <begin position="165"/>
        <end position="184"/>
    </location>
</feature>
<dbReference type="Proteomes" id="UP001642360">
    <property type="component" value="Unassembled WGS sequence"/>
</dbReference>
<name>A0ABC8TBK8_9AQUA</name>
<evidence type="ECO:0000313" key="11">
    <source>
        <dbReference type="Proteomes" id="UP001642360"/>
    </source>
</evidence>
<dbReference type="PROSITE" id="PS51294">
    <property type="entry name" value="HTH_MYB"/>
    <property type="match status" value="2"/>
</dbReference>
<dbReference type="InterPro" id="IPR009057">
    <property type="entry name" value="Homeodomain-like_sf"/>
</dbReference>
<keyword evidence="2" id="KW-0677">Repeat</keyword>
<keyword evidence="5" id="KW-0804">Transcription</keyword>
<dbReference type="SMART" id="SM00717">
    <property type="entry name" value="SANT"/>
    <property type="match status" value="2"/>
</dbReference>
<proteinExistence type="predicted"/>
<dbReference type="AlphaFoldDB" id="A0ABC8TBK8"/>
<evidence type="ECO:0000256" key="5">
    <source>
        <dbReference type="ARBA" id="ARBA00023163"/>
    </source>
</evidence>
<evidence type="ECO:0000256" key="2">
    <source>
        <dbReference type="ARBA" id="ARBA00022737"/>
    </source>
</evidence>
<dbReference type="GO" id="GO:0051707">
    <property type="term" value="P:response to other organism"/>
    <property type="evidence" value="ECO:0007669"/>
    <property type="project" value="UniProtKB-ARBA"/>
</dbReference>
<protein>
    <submittedName>
        <fullName evidence="10">Uncharacterized protein</fullName>
    </submittedName>
</protein>
<sequence length="273" mass="31637">MGRQPCCDKVGLKRGPWTIDEDHKLMNFILNNGIQCWRMVPKLAGLLRCGKSCRLRWINYLRPDLKRGALSESEENQIIQLHARLGNRWSKIASHFPGRTDNEIKNHWNTRIKKRIKFNGLDPLTHLPVEQEEKIEDKIETIPESNLQKEEENETLDVTATVNNKAKRDDPEMDEKEKEVNTNSDETNELLKNYEMLCGSLDVDLWIDQEDNTFNTCSPSFSREDSLNPSIGESSTAKEDSLQQWGFDSVYSMLSWDGFNALEQELFLMENSQ</sequence>
<dbReference type="PANTHER" id="PTHR47999:SF68">
    <property type="entry name" value="MYB DOMAIN PROTEIN 40"/>
    <property type="match status" value="1"/>
</dbReference>
<dbReference type="PANTHER" id="PTHR47999">
    <property type="entry name" value="TRANSCRIPTION FACTOR MYB8-RELATED-RELATED"/>
    <property type="match status" value="1"/>
</dbReference>
<evidence type="ECO:0000256" key="4">
    <source>
        <dbReference type="ARBA" id="ARBA00023125"/>
    </source>
</evidence>
<dbReference type="GO" id="GO:0005634">
    <property type="term" value="C:nucleus"/>
    <property type="evidence" value="ECO:0007669"/>
    <property type="project" value="UniProtKB-SubCell"/>
</dbReference>
<evidence type="ECO:0000313" key="10">
    <source>
        <dbReference type="EMBL" id="CAK9164577.1"/>
    </source>
</evidence>
<dbReference type="Gene3D" id="1.10.10.60">
    <property type="entry name" value="Homeodomain-like"/>
    <property type="match status" value="2"/>
</dbReference>
<feature type="domain" description="HTH myb-type" evidence="9">
    <location>
        <begin position="62"/>
        <end position="116"/>
    </location>
</feature>
<dbReference type="PROSITE" id="PS50090">
    <property type="entry name" value="MYB_LIKE"/>
    <property type="match status" value="2"/>
</dbReference>
<dbReference type="Pfam" id="PF00249">
    <property type="entry name" value="Myb_DNA-binding"/>
    <property type="match status" value="2"/>
</dbReference>
<feature type="domain" description="Myb-like" evidence="8">
    <location>
        <begin position="62"/>
        <end position="112"/>
    </location>
</feature>
<dbReference type="CDD" id="cd00167">
    <property type="entry name" value="SANT"/>
    <property type="match status" value="2"/>
</dbReference>
<accession>A0ABC8TBK8</accession>